<keyword evidence="2" id="KW-1133">Transmembrane helix</keyword>
<dbReference type="Proteomes" id="UP000031129">
    <property type="component" value="Chromosome"/>
</dbReference>
<feature type="transmembrane region" description="Helical" evidence="2">
    <location>
        <begin position="287"/>
        <end position="308"/>
    </location>
</feature>
<name>A0A0A8E8B2_MESFC</name>
<evidence type="ECO:0008006" key="5">
    <source>
        <dbReference type="Google" id="ProtNLM"/>
    </source>
</evidence>
<dbReference type="RefSeq" id="WP_002557509.1">
    <property type="nucleotide sequence ID" value="NZ_CP007585.1"/>
</dbReference>
<sequence>MNLNSEHNKSNSKFKESKQSNYFIPRNPNSSNNTKNRNNNFASRDHSYQQYNNFQKANYVKDENINHPNPFEAEPLEIETNENINELEAKNSPEYYNHNENYQSYSNYIEDERRFWPKTENIENNFNKKTEKPIKTTKTTRQNYSELLHEDENQFFNYLSDAKSVVEITDLNSKMNYREKYTGWINSFFQLNQEILQKHEKTTKAKINIIEKIWSNISFTAKSIYYSITTFFVSLLMLIFWLIFADFNNFTFWQYIAFSSSFIVFLMIIQVLVYFNNAKNRRKSKKLIFYYTLDSSLLLINYLIRLVFLLSPLFTDKLIVFNSSQPNFQSLETGLHTLNTANKYAEILYYIAWFPALSYFFGICFFIPLKWSECVRNFWLIFGIFKIFSYLRLVKEYKTRNNNDNIRKTLNKKWINLYQIGRPLNNSLHPAFIYAYSLIKSNPNLPIDEQDKLVSFVFHSVNNDIAKHR</sequence>
<dbReference type="AlphaFoldDB" id="A0A0A8E8B2"/>
<keyword evidence="2" id="KW-0812">Transmembrane</keyword>
<protein>
    <recommendedName>
        <fullName evidence="5">Transmembrane protein</fullName>
    </recommendedName>
</protein>
<feature type="compositionally biased region" description="Basic and acidic residues" evidence="1">
    <location>
        <begin position="1"/>
        <end position="18"/>
    </location>
</feature>
<reference evidence="3 4" key="1">
    <citation type="journal article" date="2015" name="Genome Announc.">
        <title>Complete Genome Sequence of Mycoplasma flocculare Strain Ms42T (ATCC 27399T).</title>
        <authorList>
            <person name="Calcutt M.J."/>
            <person name="Foecking M.F."/>
            <person name="Heidari M.B."/>
            <person name="McIntosh M.A."/>
        </authorList>
    </citation>
    <scope>NUCLEOTIDE SEQUENCE [LARGE SCALE GENOMIC DNA]</scope>
    <source>
        <strain evidence="4">ATCC 27399</strain>
    </source>
</reference>
<accession>A0A0A8E8B2</accession>
<evidence type="ECO:0000313" key="4">
    <source>
        <dbReference type="Proteomes" id="UP000031129"/>
    </source>
</evidence>
<gene>
    <name evidence="3" type="ORF">MYF_01665</name>
</gene>
<keyword evidence="4" id="KW-1185">Reference proteome</keyword>
<feature type="region of interest" description="Disordered" evidence="1">
    <location>
        <begin position="1"/>
        <end position="42"/>
    </location>
</feature>
<proteinExistence type="predicted"/>
<evidence type="ECO:0000313" key="3">
    <source>
        <dbReference type="EMBL" id="AJC49847.1"/>
    </source>
</evidence>
<feature type="compositionally biased region" description="Low complexity" evidence="1">
    <location>
        <begin position="25"/>
        <end position="40"/>
    </location>
</feature>
<feature type="transmembrane region" description="Helical" evidence="2">
    <location>
        <begin position="347"/>
        <end position="367"/>
    </location>
</feature>
<evidence type="ECO:0000256" key="2">
    <source>
        <dbReference type="SAM" id="Phobius"/>
    </source>
</evidence>
<dbReference type="HOGENOM" id="CLU_595564_0_0_14"/>
<organism evidence="3 4">
    <name type="scientific">Mesomycoplasma flocculare ATCC 27399</name>
    <dbReference type="NCBI Taxonomy" id="743971"/>
    <lineage>
        <taxon>Bacteria</taxon>
        <taxon>Bacillati</taxon>
        <taxon>Mycoplasmatota</taxon>
        <taxon>Mycoplasmoidales</taxon>
        <taxon>Metamycoplasmataceae</taxon>
        <taxon>Mesomycoplasma</taxon>
    </lineage>
</organism>
<feature type="transmembrane region" description="Helical" evidence="2">
    <location>
        <begin position="256"/>
        <end position="275"/>
    </location>
</feature>
<dbReference type="KEGG" id="mfq:MYF_01665"/>
<dbReference type="OrthoDB" id="400459at2"/>
<dbReference type="EMBL" id="CP007585">
    <property type="protein sequence ID" value="AJC49847.1"/>
    <property type="molecule type" value="Genomic_DNA"/>
</dbReference>
<evidence type="ECO:0000256" key="1">
    <source>
        <dbReference type="SAM" id="MobiDB-lite"/>
    </source>
</evidence>
<feature type="transmembrane region" description="Helical" evidence="2">
    <location>
        <begin position="224"/>
        <end position="244"/>
    </location>
</feature>
<keyword evidence="2" id="KW-0472">Membrane</keyword>